<dbReference type="SUPFAM" id="SSF46955">
    <property type="entry name" value="Putative DNA-binding domain"/>
    <property type="match status" value="1"/>
</dbReference>
<dbReference type="CDD" id="cd07149">
    <property type="entry name" value="ALDH_y4uC"/>
    <property type="match status" value="1"/>
</dbReference>
<dbReference type="InterPro" id="IPR016161">
    <property type="entry name" value="Ald_DH/histidinol_DH"/>
</dbReference>
<name>A0A8J4S8Q9_9STRA</name>
<dbReference type="PANTHER" id="PTHR42991:SF1">
    <property type="entry name" value="ALDEHYDE DEHYDROGENASE"/>
    <property type="match status" value="1"/>
</dbReference>
<dbReference type="Gene3D" id="1.10.1660.10">
    <property type="match status" value="1"/>
</dbReference>
<dbReference type="GO" id="GO:0008886">
    <property type="term" value="F:glyceraldehyde-3-phosphate dehydrogenase (NADP+) (non-phosphorylating) activity"/>
    <property type="evidence" value="ECO:0007669"/>
    <property type="project" value="UniProtKB-EC"/>
</dbReference>
<dbReference type="Pfam" id="PF07739">
    <property type="entry name" value="TipAS"/>
    <property type="match status" value="1"/>
</dbReference>
<evidence type="ECO:0000256" key="6">
    <source>
        <dbReference type="ARBA" id="ARBA00042646"/>
    </source>
</evidence>
<comment type="caution">
    <text evidence="12">The sequence shown here is derived from an EMBL/GenBank/DDBJ whole genome shotgun (WGS) entry which is preliminary data.</text>
</comment>
<evidence type="ECO:0000256" key="3">
    <source>
        <dbReference type="ARBA" id="ARBA00038980"/>
    </source>
</evidence>
<sequence>MRRMPAHQRADILYKLSTLLEERKEEAARIIALEAAKPITAALAEVDRTVETYRFAAEEAKRLTGETVPMDAAKGGEGRIGYTMRQPLGVVGAITPFNFPMNLVAHKVGPALAAGNTIVLKPAEQTPLSSYYIANLLQEAGLPDGALNVVSGDGKTIGDVLVEHPDVAHITFTGSPAVGTSIRSKAGLKRVTLELGSNAAVIIDADANLDKVVPRCVTGAFTYQGQVCISLQRIYVHSAVADEFIRRFAEAAKQVLVGDPLSPDTVVSALITSKDVQRTLEWINEAKQAGAEVAAGGEAEGGVLRPTVLVNVPRDAKVSCQEVFAPIVVINTVDSVEEGIEHVNDSIYGLQAGVFTNDIHTALHAVDHIEAGGVMINDIPTFRVDHMPYGGVKQSGMGREGVKYAVEEMTELNLSELGQYAETGLLNPAFVGQDDDIYYEKPELLRLQQILFCKEVGMEEEEIGPMLRDTPRDMIRIMQQHRIEMLEKALHLHGMIQTLDKTISYLRGEQELDEVELYAGFSNKGRRRLLNEKTSDHAAKHDYYEQKQTKAAQKQGVHSLEQSTMPEGQEMKSKEDFLDSQAKIDRIHLDLQAAIEEGLTPGSSEVQQIIGRHLEWIKDYYTPTAEIYRDLGNLYVEHKNFRQMYDGYHPKLAEFLRDGMMIKAEQDLS</sequence>
<dbReference type="InterPro" id="IPR051020">
    <property type="entry name" value="ALDH-related_metabolic_enz"/>
</dbReference>
<evidence type="ECO:0000259" key="10">
    <source>
        <dbReference type="Pfam" id="PF00171"/>
    </source>
</evidence>
<dbReference type="Pfam" id="PF00171">
    <property type="entry name" value="Aldedh"/>
    <property type="match status" value="1"/>
</dbReference>
<reference evidence="12" key="2">
    <citation type="submission" date="2020-02" db="EMBL/GenBank/DDBJ databases">
        <authorList>
            <person name="Studholme D.J."/>
        </authorList>
    </citation>
    <scope>NUCLEOTIDE SEQUENCE</scope>
    <source>
        <strain evidence="12">00238/432</strain>
    </source>
</reference>
<protein>
    <recommendedName>
        <fullName evidence="4">NADP-dependent glyceraldehyde-3-phosphate dehydrogenase</fullName>
        <ecNumber evidence="3">1.2.1.9</ecNumber>
    </recommendedName>
    <alternativeName>
        <fullName evidence="5">Glyceraldehyde-3-phosphate dehydrogenase [NADP(+)]</fullName>
    </alternativeName>
    <alternativeName>
        <fullName evidence="6">Non-phosphorylating glyceraldehyde 3-phosphate dehydrogenase</fullName>
    </alternativeName>
    <alternativeName>
        <fullName evidence="7">Triosephosphate dehydrogenase</fullName>
    </alternativeName>
</protein>
<dbReference type="InterPro" id="IPR012925">
    <property type="entry name" value="TipAS_dom"/>
</dbReference>
<dbReference type="Gene3D" id="3.40.309.10">
    <property type="entry name" value="Aldehyde Dehydrogenase, Chain A, domain 2"/>
    <property type="match status" value="1"/>
</dbReference>
<dbReference type="InterPro" id="IPR009061">
    <property type="entry name" value="DNA-bd_dom_put_sf"/>
</dbReference>
<dbReference type="Gene3D" id="1.10.490.50">
    <property type="entry name" value="Antibiotic binding domain of TipA-like multidrug resistance regulators"/>
    <property type="match status" value="1"/>
</dbReference>
<dbReference type="EC" id="1.2.1.9" evidence="3"/>
<dbReference type="AlphaFoldDB" id="A0A8J4S8Q9"/>
<dbReference type="EMBL" id="AOFI03000057">
    <property type="protein sequence ID" value="KAF4322877.1"/>
    <property type="molecule type" value="Genomic_DNA"/>
</dbReference>
<dbReference type="Gene3D" id="3.40.605.10">
    <property type="entry name" value="Aldehyde Dehydrogenase, Chain A, domain 1"/>
    <property type="match status" value="1"/>
</dbReference>
<feature type="region of interest" description="Disordered" evidence="9">
    <location>
        <begin position="546"/>
        <end position="575"/>
    </location>
</feature>
<comment type="similarity">
    <text evidence="1">Belongs to the aldehyde dehydrogenase family.</text>
</comment>
<feature type="domain" description="Aldehyde dehydrogenase" evidence="10">
    <location>
        <begin position="1"/>
        <end position="412"/>
    </location>
</feature>
<dbReference type="PANTHER" id="PTHR42991">
    <property type="entry name" value="ALDEHYDE DEHYDROGENASE"/>
    <property type="match status" value="1"/>
</dbReference>
<dbReference type="FunFam" id="3.40.605.10:FF:000007">
    <property type="entry name" value="NAD/NADP-dependent betaine aldehyde dehydrogenase"/>
    <property type="match status" value="1"/>
</dbReference>
<dbReference type="InterPro" id="IPR036244">
    <property type="entry name" value="TipA-like_antibiotic-bd"/>
</dbReference>
<evidence type="ECO:0000256" key="8">
    <source>
        <dbReference type="ARBA" id="ARBA00049186"/>
    </source>
</evidence>
<accession>A0A8J4S8Q9</accession>
<evidence type="ECO:0000259" key="11">
    <source>
        <dbReference type="Pfam" id="PF07739"/>
    </source>
</evidence>
<comment type="catalytic activity">
    <reaction evidence="8">
        <text>D-glyceraldehyde 3-phosphate + NADP(+) + H2O = (2R)-3-phosphoglycerate + NADPH + 2 H(+)</text>
        <dbReference type="Rhea" id="RHEA:14669"/>
        <dbReference type="ChEBI" id="CHEBI:15377"/>
        <dbReference type="ChEBI" id="CHEBI:15378"/>
        <dbReference type="ChEBI" id="CHEBI:57783"/>
        <dbReference type="ChEBI" id="CHEBI:58272"/>
        <dbReference type="ChEBI" id="CHEBI:58349"/>
        <dbReference type="ChEBI" id="CHEBI:59776"/>
        <dbReference type="EC" id="1.2.1.9"/>
    </reaction>
</comment>
<evidence type="ECO:0000256" key="5">
    <source>
        <dbReference type="ARBA" id="ARBA00042470"/>
    </source>
</evidence>
<evidence type="ECO:0000256" key="4">
    <source>
        <dbReference type="ARBA" id="ARBA00040853"/>
    </source>
</evidence>
<feature type="domain" description="TipAS antibiotic-recognition" evidence="11">
    <location>
        <begin position="569"/>
        <end position="661"/>
    </location>
</feature>
<evidence type="ECO:0000256" key="2">
    <source>
        <dbReference type="ARBA" id="ARBA00023002"/>
    </source>
</evidence>
<evidence type="ECO:0000313" key="13">
    <source>
        <dbReference type="Proteomes" id="UP000702964"/>
    </source>
</evidence>
<dbReference type="SUPFAM" id="SSF89082">
    <property type="entry name" value="Antibiotic binding domain of TipA-like multidrug resistance regulators"/>
    <property type="match status" value="1"/>
</dbReference>
<proteinExistence type="inferred from homology"/>
<gene>
    <name evidence="12" type="ORF">G195_004097</name>
</gene>
<keyword evidence="2" id="KW-0560">Oxidoreductase</keyword>
<evidence type="ECO:0000256" key="7">
    <source>
        <dbReference type="ARBA" id="ARBA00043052"/>
    </source>
</evidence>
<organism evidence="12 13">
    <name type="scientific">Phytophthora kernoviae 00238/432</name>
    <dbReference type="NCBI Taxonomy" id="1284355"/>
    <lineage>
        <taxon>Eukaryota</taxon>
        <taxon>Sar</taxon>
        <taxon>Stramenopiles</taxon>
        <taxon>Oomycota</taxon>
        <taxon>Peronosporomycetes</taxon>
        <taxon>Peronosporales</taxon>
        <taxon>Peronosporaceae</taxon>
        <taxon>Phytophthora</taxon>
    </lineage>
</organism>
<dbReference type="InterPro" id="IPR016162">
    <property type="entry name" value="Ald_DH_N"/>
</dbReference>
<evidence type="ECO:0000256" key="1">
    <source>
        <dbReference type="ARBA" id="ARBA00009986"/>
    </source>
</evidence>
<evidence type="ECO:0000256" key="9">
    <source>
        <dbReference type="SAM" id="MobiDB-lite"/>
    </source>
</evidence>
<dbReference type="SUPFAM" id="SSF53720">
    <property type="entry name" value="ALDH-like"/>
    <property type="match status" value="1"/>
</dbReference>
<evidence type="ECO:0000313" key="12">
    <source>
        <dbReference type="EMBL" id="KAF4322877.1"/>
    </source>
</evidence>
<dbReference type="InterPro" id="IPR016163">
    <property type="entry name" value="Ald_DH_C"/>
</dbReference>
<dbReference type="GO" id="GO:0008911">
    <property type="term" value="F:lactaldehyde dehydrogenase (NAD+) activity"/>
    <property type="evidence" value="ECO:0007669"/>
    <property type="project" value="TreeGrafter"/>
</dbReference>
<dbReference type="InterPro" id="IPR015590">
    <property type="entry name" value="Aldehyde_DH_dom"/>
</dbReference>
<dbReference type="Proteomes" id="UP000702964">
    <property type="component" value="Unassembled WGS sequence"/>
</dbReference>
<reference evidence="12" key="1">
    <citation type="journal article" date="2015" name="Genom Data">
        <title>Draft genome sequences of Phytophthora kernoviae and Phytophthora ramorum lineage EU2 from Scotland.</title>
        <authorList>
            <person name="Sambles C."/>
            <person name="Schlenzig A."/>
            <person name="O'Neill P."/>
            <person name="Grant M."/>
            <person name="Studholme D.J."/>
        </authorList>
    </citation>
    <scope>NUCLEOTIDE SEQUENCE</scope>
    <source>
        <strain evidence="12">00238/432</strain>
    </source>
</reference>